<keyword evidence="2" id="KW-1185">Reference proteome</keyword>
<proteinExistence type="predicted"/>
<reference evidence="2" key="1">
    <citation type="submission" date="2017-03" db="EMBL/GenBank/DDBJ databases">
        <title>Phytopthora megakarya and P. palmivora, two closely related causual agents of cacao black pod achieved similar genome size and gene model numbers by different mechanisms.</title>
        <authorList>
            <person name="Ali S."/>
            <person name="Shao J."/>
            <person name="Larry D.J."/>
            <person name="Kronmiller B."/>
            <person name="Shen D."/>
            <person name="Strem M.D."/>
            <person name="Melnick R.L."/>
            <person name="Guiltinan M.J."/>
            <person name="Tyler B.M."/>
            <person name="Meinhardt L.W."/>
            <person name="Bailey B.A."/>
        </authorList>
    </citation>
    <scope>NUCLEOTIDE SEQUENCE [LARGE SCALE GENOMIC DNA]</scope>
    <source>
        <strain evidence="2">zdho120</strain>
    </source>
</reference>
<dbReference type="EMBL" id="NBNE01003198">
    <property type="protein sequence ID" value="OWZ08310.1"/>
    <property type="molecule type" value="Genomic_DNA"/>
</dbReference>
<protein>
    <recommendedName>
        <fullName evidence="3">Reverse transcriptase</fullName>
    </recommendedName>
</protein>
<evidence type="ECO:0000313" key="1">
    <source>
        <dbReference type="EMBL" id="OWZ08310.1"/>
    </source>
</evidence>
<evidence type="ECO:0008006" key="3">
    <source>
        <dbReference type="Google" id="ProtNLM"/>
    </source>
</evidence>
<organism evidence="1 2">
    <name type="scientific">Phytophthora megakarya</name>
    <dbReference type="NCBI Taxonomy" id="4795"/>
    <lineage>
        <taxon>Eukaryota</taxon>
        <taxon>Sar</taxon>
        <taxon>Stramenopiles</taxon>
        <taxon>Oomycota</taxon>
        <taxon>Peronosporomycetes</taxon>
        <taxon>Peronosporales</taxon>
        <taxon>Peronosporaceae</taxon>
        <taxon>Phytophthora</taxon>
    </lineage>
</organism>
<comment type="caution">
    <text evidence="1">The sequence shown here is derived from an EMBL/GenBank/DDBJ whole genome shotgun (WGS) entry which is preliminary data.</text>
</comment>
<evidence type="ECO:0000313" key="2">
    <source>
        <dbReference type="Proteomes" id="UP000198211"/>
    </source>
</evidence>
<gene>
    <name evidence="1" type="ORF">PHMEG_00019166</name>
</gene>
<accession>A0A225VUT3</accession>
<sequence>MWANGRCYARSRASFKNSVRTAQRRRGAYEVLRRQAAWNNECPALGAALQSVKWETIRKLMGVSPWGKQLLQRIK</sequence>
<dbReference type="AlphaFoldDB" id="A0A225VUT3"/>
<name>A0A225VUT3_9STRA</name>
<dbReference type="Proteomes" id="UP000198211">
    <property type="component" value="Unassembled WGS sequence"/>
</dbReference>